<sequence>MDPEIKDSVKQTSQTTWALGSSIICEKNAASPINSIQSWIDGSDRWDLRRKKSDEVHTACDRTDVDMIHAAGTSAAVWSIGTSVICKVKSWIEGLQSESDTITFAKAMLSPHMVPDVLHTWVDSALDRSFTVERRVIGTTLDVAWPSLSGLQKTAIASEVAACCHILAQTTSRSFETVHHRGIVESFLGSRDFYSPEPSWKPFLLPVLPPTEFQSFTAAYFQGQYPLVDEGFVFYHADLGPGNIMVHNGLLRGIIDWESAGFYPRWWISLKPKLSAGFLLSPGVATDRKEWVKLLTGELEMLDYKPPSTQYTRKTI</sequence>
<dbReference type="EMBL" id="VIBQ01000018">
    <property type="protein sequence ID" value="KAB8364864.1"/>
    <property type="molecule type" value="Genomic_DNA"/>
</dbReference>
<evidence type="ECO:0000313" key="2">
    <source>
        <dbReference type="EMBL" id="KAB8364864.1"/>
    </source>
</evidence>
<dbReference type="InterPro" id="IPR011009">
    <property type="entry name" value="Kinase-like_dom_sf"/>
</dbReference>
<proteinExistence type="predicted"/>
<dbReference type="AlphaFoldDB" id="A0A5N6KZ78"/>
<reference evidence="2 3" key="1">
    <citation type="submission" date="2019-06" db="EMBL/GenBank/DDBJ databases">
        <title>A chromosomal-level reference genome of Carpinus fangiana (Coryloideae, Betulaceae).</title>
        <authorList>
            <person name="Yang X."/>
            <person name="Wang Z."/>
            <person name="Zhang L."/>
            <person name="Hao G."/>
            <person name="Liu J."/>
            <person name="Yang Y."/>
        </authorList>
    </citation>
    <scope>NUCLEOTIDE SEQUENCE [LARGE SCALE GENOMIC DNA]</scope>
    <source>
        <strain evidence="2">Cfa_2016G</strain>
        <tissue evidence="2">Leaf</tissue>
    </source>
</reference>
<gene>
    <name evidence="2" type="ORF">FH972_024725</name>
</gene>
<name>A0A5N6KZ78_9ROSI</name>
<protein>
    <recommendedName>
        <fullName evidence="1">Aminoglycoside phosphotransferase domain-containing protein</fullName>
    </recommendedName>
</protein>
<evidence type="ECO:0000259" key="1">
    <source>
        <dbReference type="Pfam" id="PF01636"/>
    </source>
</evidence>
<dbReference type="OrthoDB" id="5404599at2759"/>
<organism evidence="2 3">
    <name type="scientific">Carpinus fangiana</name>
    <dbReference type="NCBI Taxonomy" id="176857"/>
    <lineage>
        <taxon>Eukaryota</taxon>
        <taxon>Viridiplantae</taxon>
        <taxon>Streptophyta</taxon>
        <taxon>Embryophyta</taxon>
        <taxon>Tracheophyta</taxon>
        <taxon>Spermatophyta</taxon>
        <taxon>Magnoliopsida</taxon>
        <taxon>eudicotyledons</taxon>
        <taxon>Gunneridae</taxon>
        <taxon>Pentapetalae</taxon>
        <taxon>rosids</taxon>
        <taxon>fabids</taxon>
        <taxon>Fagales</taxon>
        <taxon>Betulaceae</taxon>
        <taxon>Carpinus</taxon>
    </lineage>
</organism>
<dbReference type="Pfam" id="PF01636">
    <property type="entry name" value="APH"/>
    <property type="match status" value="1"/>
</dbReference>
<keyword evidence="3" id="KW-1185">Reference proteome</keyword>
<dbReference type="InterPro" id="IPR002575">
    <property type="entry name" value="Aminoglycoside_PTrfase"/>
</dbReference>
<feature type="domain" description="Aminoglycoside phosphotransferase" evidence="1">
    <location>
        <begin position="227"/>
        <end position="266"/>
    </location>
</feature>
<accession>A0A5N6KZ78</accession>
<comment type="caution">
    <text evidence="2">The sequence shown here is derived from an EMBL/GenBank/DDBJ whole genome shotgun (WGS) entry which is preliminary data.</text>
</comment>
<dbReference type="Proteomes" id="UP000327013">
    <property type="component" value="Unassembled WGS sequence"/>
</dbReference>
<dbReference type="SUPFAM" id="SSF56112">
    <property type="entry name" value="Protein kinase-like (PK-like)"/>
    <property type="match status" value="1"/>
</dbReference>
<dbReference type="PANTHER" id="PTHR21310">
    <property type="entry name" value="AMINOGLYCOSIDE PHOSPHOTRANSFERASE-RELATED-RELATED"/>
    <property type="match status" value="1"/>
</dbReference>
<evidence type="ECO:0000313" key="3">
    <source>
        <dbReference type="Proteomes" id="UP000327013"/>
    </source>
</evidence>
<dbReference type="PANTHER" id="PTHR21310:SF58">
    <property type="entry name" value="AMINOGLYCOSIDE PHOSPHOTRANSFERASE DOMAIN-CONTAINING PROTEIN"/>
    <property type="match status" value="1"/>
</dbReference>
<dbReference type="Gene3D" id="3.90.1200.10">
    <property type="match status" value="1"/>
</dbReference>
<dbReference type="CDD" id="cd05120">
    <property type="entry name" value="APH_ChoK_like"/>
    <property type="match status" value="1"/>
</dbReference>
<dbReference type="InterPro" id="IPR051678">
    <property type="entry name" value="AGP_Transferase"/>
</dbReference>